<dbReference type="AlphaFoldDB" id="A0A2T3KMG6"/>
<dbReference type="InterPro" id="IPR005144">
    <property type="entry name" value="ATP-cone_dom"/>
</dbReference>
<sequence>MYICKKNNSLENWSVSKLTAAISKSAERVKIDISDEQTKEICNDVLKKALKTAYHDGTKQIIHVKTLHEIVINTLNERAPAVGQSYLQYRDYKKLQADSFRKVFTEADRVLHAGDRENANFDSTLTSTKSSLMRGVLTGEIYRNHILGKDYLKEIDHGFLYIHDIRDLIFNSINCCLFDMGRVLKGGFTMSNQHYTEPKDVFTALSVIGDVMLTSTAQQFGGFTIPDIDAVLLPYIKKTRKTLRDELSYAKSLSHTDCDLLIERAVRKQLRQGFQSIEMKMNTVPSGRGDFAFTTLSFGNIDRGTNKEKKDRKMICDALLDVRIKGTGNNQPVTFPKLVFLFNRHEYETSPAYAELFDHSVECSSKCMYPDYLSVDNKDSYVGQMYRKHGVVVSPMGCRAYLSEDESGTFTGRANIGAVSLNLPMIWQKSKGENFYKDLEFYMQMIRKFLIKRYHDIANNYCSSNPMAFTQGGLKGGTKNPTDKIGLDIVKSFTASFGISALNELNYLAEGKPLHESDGKFMHEVLDFINGRIKEFKKEDGFLYALYGTPAESLCGTQMKQFKKMFGEVKNVTDKDYFSNSFHMHVTAEITPFEKQDLEHSFFHKCLGGHIQYVRLTNTSNLEAIKAIILRGMDMGFYQGVNFDLVICESCGHRPKTDVELCPCCGSHKIMIISRVCGYIGYLKSGGETRFNDSKVAEVLDRKSM</sequence>
<dbReference type="RefSeq" id="WP_107288700.1">
    <property type="nucleotide sequence ID" value="NZ_PYNF01000002.1"/>
</dbReference>
<dbReference type="GO" id="GO:0004748">
    <property type="term" value="F:ribonucleoside-diphosphate reductase activity, thioredoxin disulfide as acceptor"/>
    <property type="evidence" value="ECO:0007669"/>
    <property type="project" value="TreeGrafter"/>
</dbReference>
<dbReference type="GO" id="GO:0009265">
    <property type="term" value="P:2'-deoxyribonucleotide biosynthetic process"/>
    <property type="evidence" value="ECO:0007669"/>
    <property type="project" value="TreeGrafter"/>
</dbReference>
<reference evidence="5 6" key="1">
    <citation type="submission" date="2018-01" db="EMBL/GenBank/DDBJ databases">
        <title>Whole genome sequencing of Histamine producing bacteria.</title>
        <authorList>
            <person name="Butler K."/>
        </authorList>
    </citation>
    <scope>NUCLEOTIDE SEQUENCE [LARGE SCALE GENOMIC DNA]</scope>
    <source>
        <strain evidence="5 6">FS-7.2</strain>
    </source>
</reference>
<protein>
    <submittedName>
        <fullName evidence="5">Anaerobic ribonucleoside-triphosphate reductase</fullName>
    </submittedName>
</protein>
<keyword evidence="1 3" id="KW-0547">Nucleotide-binding</keyword>
<dbReference type="EMBL" id="PYNF01000002">
    <property type="protein sequence ID" value="PSV00972.1"/>
    <property type="molecule type" value="Genomic_DNA"/>
</dbReference>
<dbReference type="PANTHER" id="PTHR21075">
    <property type="entry name" value="ANAEROBIC RIBONUCLEOSIDE-TRIPHOSPHATE REDUCTASE"/>
    <property type="match status" value="1"/>
</dbReference>
<dbReference type="Pfam" id="PF03477">
    <property type="entry name" value="ATP-cone"/>
    <property type="match status" value="1"/>
</dbReference>
<evidence type="ECO:0000313" key="5">
    <source>
        <dbReference type="EMBL" id="PSV00972.1"/>
    </source>
</evidence>
<organism evidence="5 6">
    <name type="scientific">Photobacterium kishitanii</name>
    <dbReference type="NCBI Taxonomy" id="318456"/>
    <lineage>
        <taxon>Bacteria</taxon>
        <taxon>Pseudomonadati</taxon>
        <taxon>Pseudomonadota</taxon>
        <taxon>Gammaproteobacteria</taxon>
        <taxon>Vibrionales</taxon>
        <taxon>Vibrionaceae</taxon>
        <taxon>Photobacterium</taxon>
    </lineage>
</organism>
<evidence type="ECO:0000313" key="6">
    <source>
        <dbReference type="Proteomes" id="UP000241426"/>
    </source>
</evidence>
<dbReference type="NCBIfam" id="TIGR02487">
    <property type="entry name" value="NrdD"/>
    <property type="match status" value="1"/>
</dbReference>
<dbReference type="InterPro" id="IPR012833">
    <property type="entry name" value="NrdD"/>
</dbReference>
<evidence type="ECO:0000256" key="1">
    <source>
        <dbReference type="ARBA" id="ARBA00022741"/>
    </source>
</evidence>
<evidence type="ECO:0000259" key="4">
    <source>
        <dbReference type="PROSITE" id="PS51161"/>
    </source>
</evidence>
<dbReference type="SUPFAM" id="SSF51998">
    <property type="entry name" value="PFL-like glycyl radical enzymes"/>
    <property type="match status" value="1"/>
</dbReference>
<evidence type="ECO:0000256" key="2">
    <source>
        <dbReference type="ARBA" id="ARBA00022840"/>
    </source>
</evidence>
<dbReference type="GO" id="GO:0006260">
    <property type="term" value="P:DNA replication"/>
    <property type="evidence" value="ECO:0007669"/>
    <property type="project" value="InterPro"/>
</dbReference>
<proteinExistence type="predicted"/>
<evidence type="ECO:0000256" key="3">
    <source>
        <dbReference type="PROSITE-ProRule" id="PRU00492"/>
    </source>
</evidence>
<gene>
    <name evidence="5" type="primary">nrdD</name>
    <name evidence="5" type="ORF">C9J27_02805</name>
</gene>
<keyword evidence="2 3" id="KW-0067">ATP-binding</keyword>
<name>A0A2T3KMG6_9GAMM</name>
<dbReference type="PANTHER" id="PTHR21075:SF0">
    <property type="entry name" value="ANAEROBIC RIBONUCLEOSIDE-TRIPHOSPHATE REDUCTASE"/>
    <property type="match status" value="1"/>
</dbReference>
<dbReference type="Pfam" id="PF13597">
    <property type="entry name" value="NRDD"/>
    <property type="match status" value="1"/>
</dbReference>
<feature type="domain" description="ATP-cone" evidence="4">
    <location>
        <begin position="1"/>
        <end position="97"/>
    </location>
</feature>
<dbReference type="GO" id="GO:0031250">
    <property type="term" value="C:anaerobic ribonucleoside-triphosphate reductase complex"/>
    <property type="evidence" value="ECO:0007669"/>
    <property type="project" value="TreeGrafter"/>
</dbReference>
<dbReference type="PROSITE" id="PS51161">
    <property type="entry name" value="ATP_CONE"/>
    <property type="match status" value="1"/>
</dbReference>
<comment type="caution">
    <text evidence="5">The sequence shown here is derived from an EMBL/GenBank/DDBJ whole genome shotgun (WGS) entry which is preliminary data.</text>
</comment>
<accession>A0A2T3KMG6</accession>
<dbReference type="Proteomes" id="UP000241426">
    <property type="component" value="Unassembled WGS sequence"/>
</dbReference>
<dbReference type="GO" id="GO:0005524">
    <property type="term" value="F:ATP binding"/>
    <property type="evidence" value="ECO:0007669"/>
    <property type="project" value="UniProtKB-UniRule"/>
</dbReference>
<dbReference type="Gene3D" id="3.20.70.20">
    <property type="match status" value="1"/>
</dbReference>
<dbReference type="GO" id="GO:0008998">
    <property type="term" value="F:ribonucleoside-triphosphate reductase (thioredoxin) activity"/>
    <property type="evidence" value="ECO:0007669"/>
    <property type="project" value="InterPro"/>
</dbReference>